<dbReference type="GO" id="GO:0003824">
    <property type="term" value="F:catalytic activity"/>
    <property type="evidence" value="ECO:0007669"/>
    <property type="project" value="InterPro"/>
</dbReference>
<gene>
    <name evidence="2" type="ORF">JI735_34720</name>
</gene>
<sequence>MEAYSYADNQTTVKVTDQLKRYNASSTLVWDQLARMDFKFHGVVREWSAVFKKDLYYVLHHFLDSDVPREECIAPDSGYSWSQIFNQHSTAGELFKFLEEIDFRIYIPEQAAIDAFIDQSEDLSLQSPKHKFQIYCFSADCSLLIEIYLQNSIVPYGAHDVCIPFPTDRFQLQFDLDIDQIEIVRKTASIVSGESLDLLDNVDPLLIEMTRGLIKKIYDEHSLIGLLHSGGVDSRLTLQLMIEHVIKNPDPSKKIWIITADTLVENPGIQKIIHELQDTLQNNFPWIEFHIVEPDEEETLLVCMIGKAYQCPSSTFRYCVRRLKINPARKFLETTFLQEGSVSTCLVLGSRDSESGNRKRSLKKYFGDDLYGKHPVEDIRTASPIRDWTRQEVVTYLAFNRAPWKKGARNTDLLAFYSGAAGSECPLGAAVVDDNEAIMSCGKNARMGCYLCTLSKDKSLGNLIKEYPEYEKYYQFRSIVKCVAQDIRYGGIFGFQRIGGSVASGIPSKIGKGIGDLTIDCRTILLRTMKTLNIEWRHSEVLTAYQMVLQRENIEGFAVTRRFREAIYALLPIQRNGFNRLLCHPIFDPYGTGVDQFSNQDQEAIQRILNKRNVNLEFINQLT</sequence>
<geneLocation type="plasmid" evidence="2 3">
    <name>unnamed1</name>
</geneLocation>
<dbReference type="Proteomes" id="UP000595841">
    <property type="component" value="Plasmid unnamed1"/>
</dbReference>
<dbReference type="RefSeq" id="WP_039832882.1">
    <property type="nucleotide sequence ID" value="NZ_CP068596.1"/>
</dbReference>
<dbReference type="PANTHER" id="PTHR43196">
    <property type="entry name" value="SULFATE ADENYLYLTRANSFERASE SUBUNIT 2"/>
    <property type="match status" value="1"/>
</dbReference>
<proteinExistence type="predicted"/>
<dbReference type="SUPFAM" id="SSF52402">
    <property type="entry name" value="Adenine nucleotide alpha hydrolases-like"/>
    <property type="match status" value="1"/>
</dbReference>
<dbReference type="Gene3D" id="3.40.50.620">
    <property type="entry name" value="HUPs"/>
    <property type="match status" value="1"/>
</dbReference>
<accession>A0A974PJ75</accession>
<dbReference type="InterPro" id="IPR050128">
    <property type="entry name" value="Sulfate_adenylyltrnsfr_sub2"/>
</dbReference>
<dbReference type="KEGG" id="pson:JI735_34720"/>
<dbReference type="Pfam" id="PF01507">
    <property type="entry name" value="PAPS_reduct"/>
    <property type="match status" value="1"/>
</dbReference>
<name>A0A974PJ75_9BACL</name>
<dbReference type="EMBL" id="CP068596">
    <property type="protein sequence ID" value="QQZ64583.1"/>
    <property type="molecule type" value="Genomic_DNA"/>
</dbReference>
<evidence type="ECO:0000313" key="2">
    <source>
        <dbReference type="EMBL" id="QQZ64583.1"/>
    </source>
</evidence>
<keyword evidence="2" id="KW-0614">Plasmid</keyword>
<protein>
    <submittedName>
        <fullName evidence="2">Phosphoadenosine phosphosulfate reductase family protein</fullName>
    </submittedName>
</protein>
<dbReference type="AlphaFoldDB" id="A0A974PJ75"/>
<dbReference type="PANTHER" id="PTHR43196:SF2">
    <property type="entry name" value="PHOSPHOADENOSINE PHOSPHOSULFATE REDUCTASE"/>
    <property type="match status" value="1"/>
</dbReference>
<evidence type="ECO:0000313" key="3">
    <source>
        <dbReference type="Proteomes" id="UP000595841"/>
    </source>
</evidence>
<keyword evidence="3" id="KW-1185">Reference proteome</keyword>
<feature type="domain" description="Phosphoadenosine phosphosulphate reductase" evidence="1">
    <location>
        <begin position="227"/>
        <end position="404"/>
    </location>
</feature>
<evidence type="ECO:0000259" key="1">
    <source>
        <dbReference type="Pfam" id="PF01507"/>
    </source>
</evidence>
<dbReference type="InterPro" id="IPR014729">
    <property type="entry name" value="Rossmann-like_a/b/a_fold"/>
</dbReference>
<dbReference type="InterPro" id="IPR002500">
    <property type="entry name" value="PAPS_reduct_dom"/>
</dbReference>
<reference evidence="2 3" key="1">
    <citation type="submission" date="2021-01" db="EMBL/GenBank/DDBJ databases">
        <title>Whole genome sequence of Paenibacillus sonchi LMG 24727 for comparative genomics.</title>
        <authorList>
            <person name="Lee G."/>
            <person name="Kim M.-J."/>
            <person name="Lim K."/>
            <person name="Shin J.-H."/>
        </authorList>
    </citation>
    <scope>NUCLEOTIDE SEQUENCE [LARGE SCALE GENOMIC DNA]</scope>
    <source>
        <strain evidence="2 3">LMG 24727</strain>
        <plasmid evidence="2 3">unnamed1</plasmid>
    </source>
</reference>
<organism evidence="2 3">
    <name type="scientific">Paenibacillus sonchi</name>
    <dbReference type="NCBI Taxonomy" id="373687"/>
    <lineage>
        <taxon>Bacteria</taxon>
        <taxon>Bacillati</taxon>
        <taxon>Bacillota</taxon>
        <taxon>Bacilli</taxon>
        <taxon>Bacillales</taxon>
        <taxon>Paenibacillaceae</taxon>
        <taxon>Paenibacillus</taxon>
        <taxon>Paenibacillus sonchi group</taxon>
    </lineage>
</organism>